<reference evidence="1 2" key="1">
    <citation type="submission" date="2023-07" db="EMBL/GenBank/DDBJ databases">
        <authorList>
            <person name="Peeters C."/>
        </authorList>
    </citation>
    <scope>NUCLEOTIDE SEQUENCE [LARGE SCALE GENOMIC DNA]</scope>
    <source>
        <strain evidence="1 2">LMG 7141</strain>
    </source>
</reference>
<dbReference type="Pfam" id="PF24751">
    <property type="entry name" value="DUF7696"/>
    <property type="match status" value="1"/>
</dbReference>
<sequence>MNRTIQDVEIAAAIDSDLLRRRQQFAGQPAAWRVWSEAAHVATLNERARMAFIEHVAASRGADIALRLQMKAESIRATVMQTLQTGGDAVAAYVTQGNATLH</sequence>
<comment type="caution">
    <text evidence="1">The sequence shown here is derived from an EMBL/GenBank/DDBJ whole genome shotgun (WGS) entry which is preliminary data.</text>
</comment>
<protein>
    <submittedName>
        <fullName evidence="1">Uncharacterized protein</fullName>
    </submittedName>
</protein>
<evidence type="ECO:0000313" key="1">
    <source>
        <dbReference type="EMBL" id="CAJ0778630.1"/>
    </source>
</evidence>
<gene>
    <name evidence="1" type="ORF">LMG7141_00779</name>
</gene>
<proteinExistence type="predicted"/>
<name>A0ABM9J0Q9_9RALS</name>
<evidence type="ECO:0000313" key="2">
    <source>
        <dbReference type="Proteomes" id="UP001189616"/>
    </source>
</evidence>
<dbReference type="InterPro" id="IPR056113">
    <property type="entry name" value="DUF7696"/>
</dbReference>
<dbReference type="EMBL" id="CATYWO010000001">
    <property type="protein sequence ID" value="CAJ0778630.1"/>
    <property type="molecule type" value="Genomic_DNA"/>
</dbReference>
<organism evidence="1 2">
    <name type="scientific">Ralstonia condita</name>
    <dbReference type="NCBI Taxonomy" id="3058600"/>
    <lineage>
        <taxon>Bacteria</taxon>
        <taxon>Pseudomonadati</taxon>
        <taxon>Pseudomonadota</taxon>
        <taxon>Betaproteobacteria</taxon>
        <taxon>Burkholderiales</taxon>
        <taxon>Burkholderiaceae</taxon>
        <taxon>Ralstonia</taxon>
    </lineage>
</organism>
<keyword evidence="2" id="KW-1185">Reference proteome</keyword>
<accession>A0ABM9J0Q9</accession>
<dbReference type="Proteomes" id="UP001189616">
    <property type="component" value="Unassembled WGS sequence"/>
</dbReference>
<dbReference type="RefSeq" id="WP_316655405.1">
    <property type="nucleotide sequence ID" value="NZ_CATYWO010000001.1"/>
</dbReference>